<dbReference type="Pfam" id="PF00730">
    <property type="entry name" value="HhH-GPD"/>
    <property type="match status" value="1"/>
</dbReference>
<accession>A0A7S4QMX4</accession>
<feature type="domain" description="HhH-GPD" evidence="2">
    <location>
        <begin position="167"/>
        <end position="330"/>
    </location>
</feature>
<protein>
    <recommendedName>
        <fullName evidence="2">HhH-GPD domain-containing protein</fullName>
    </recommendedName>
</protein>
<dbReference type="AlphaFoldDB" id="A0A7S4QMX4"/>
<dbReference type="GO" id="GO:0140097">
    <property type="term" value="F:catalytic activity, acting on DNA"/>
    <property type="evidence" value="ECO:0007669"/>
    <property type="project" value="UniProtKB-ARBA"/>
</dbReference>
<name>A0A7S4QMX4_9STRA</name>
<dbReference type="CDD" id="cd00056">
    <property type="entry name" value="ENDO3c"/>
    <property type="match status" value="1"/>
</dbReference>
<dbReference type="Gene3D" id="1.10.1670.10">
    <property type="entry name" value="Helix-hairpin-Helix base-excision DNA repair enzymes (C-terminal)"/>
    <property type="match status" value="1"/>
</dbReference>
<dbReference type="GO" id="GO:0016787">
    <property type="term" value="F:hydrolase activity"/>
    <property type="evidence" value="ECO:0007669"/>
    <property type="project" value="UniProtKB-ARBA"/>
</dbReference>
<feature type="region of interest" description="Disordered" evidence="1">
    <location>
        <begin position="82"/>
        <end position="114"/>
    </location>
</feature>
<reference evidence="3" key="1">
    <citation type="submission" date="2021-01" db="EMBL/GenBank/DDBJ databases">
        <authorList>
            <person name="Corre E."/>
            <person name="Pelletier E."/>
            <person name="Niang G."/>
            <person name="Scheremetjew M."/>
            <person name="Finn R."/>
            <person name="Kale V."/>
            <person name="Holt S."/>
            <person name="Cochrane G."/>
            <person name="Meng A."/>
            <person name="Brown T."/>
            <person name="Cohen L."/>
        </authorList>
    </citation>
    <scope>NUCLEOTIDE SEQUENCE</scope>
    <source>
        <strain evidence="3">GSO104</strain>
    </source>
</reference>
<dbReference type="InterPro" id="IPR003265">
    <property type="entry name" value="HhH-GPD_domain"/>
</dbReference>
<proteinExistence type="predicted"/>
<dbReference type="PANTHER" id="PTHR47203">
    <property type="match status" value="1"/>
</dbReference>
<dbReference type="SUPFAM" id="SSF48150">
    <property type="entry name" value="DNA-glycosylase"/>
    <property type="match status" value="1"/>
</dbReference>
<dbReference type="InterPro" id="IPR023170">
    <property type="entry name" value="HhH_base_excis_C"/>
</dbReference>
<dbReference type="EMBL" id="HBNS01005498">
    <property type="protein sequence ID" value="CAE4587078.1"/>
    <property type="molecule type" value="Transcribed_RNA"/>
</dbReference>
<feature type="compositionally biased region" description="Basic residues" evidence="1">
    <location>
        <begin position="94"/>
        <end position="107"/>
    </location>
</feature>
<dbReference type="GO" id="GO:0006284">
    <property type="term" value="P:base-excision repair"/>
    <property type="evidence" value="ECO:0007669"/>
    <property type="project" value="InterPro"/>
</dbReference>
<dbReference type="Gene3D" id="1.10.340.30">
    <property type="entry name" value="Hypothetical protein, domain 2"/>
    <property type="match status" value="1"/>
</dbReference>
<dbReference type="SMART" id="SM00478">
    <property type="entry name" value="ENDO3c"/>
    <property type="match status" value="1"/>
</dbReference>
<sequence length="388" mass="43440">MSNCDARRTSGRKRAIPLRYSPTSKINEDPMLKIKCRRIGKNRFIPITAETVKLESEGHSQQVLPDRIASLSSSDPLIIKKEENVRSNTNSQPLKKKKTQQRKKVKAKPTNTHNMQRPTAAECHFATAALAALHPHVVEANDDRRKTLLESCGMRDSVTDAIVSTMLSQNTTDANSKAAYASLKKTLKGNGDDIWAAVEACDNIEKIENAIRVAGLAKTRSERIHSLLRTVKEERGSISMEYLRDMTDEEIKAELGRFKGLGPKTISCVLLFALGRPEFPVDTHVLRITQKMGWVWSDATRESAYEHLNRMVPAEVKLDLHCLLVTHGKQCHRCAANGRPQFPPKDGSKIKCPLFDYSPSLKMMASSGDDKENANMVGLNFHRKMVVR</sequence>
<evidence type="ECO:0000313" key="3">
    <source>
        <dbReference type="EMBL" id="CAE4587078.1"/>
    </source>
</evidence>
<organism evidence="3">
    <name type="scientific">Ditylum brightwellii</name>
    <dbReference type="NCBI Taxonomy" id="49249"/>
    <lineage>
        <taxon>Eukaryota</taxon>
        <taxon>Sar</taxon>
        <taxon>Stramenopiles</taxon>
        <taxon>Ochrophyta</taxon>
        <taxon>Bacillariophyta</taxon>
        <taxon>Mediophyceae</taxon>
        <taxon>Lithodesmiophycidae</taxon>
        <taxon>Lithodesmiales</taxon>
        <taxon>Lithodesmiaceae</taxon>
        <taxon>Ditylum</taxon>
    </lineage>
</organism>
<gene>
    <name evidence="3" type="ORF">DBRI00130_LOCUS4474</name>
</gene>
<evidence type="ECO:0000256" key="1">
    <source>
        <dbReference type="SAM" id="MobiDB-lite"/>
    </source>
</evidence>
<dbReference type="InterPro" id="IPR011257">
    <property type="entry name" value="DNA_glycosylase"/>
</dbReference>
<dbReference type="PANTHER" id="PTHR47203:SF1">
    <property type="entry name" value="HYPOTHETICAL BASE EXCISION DNA REPAIR PROTEIN (EUROFUNG)"/>
    <property type="match status" value="1"/>
</dbReference>
<evidence type="ECO:0000259" key="2">
    <source>
        <dbReference type="SMART" id="SM00478"/>
    </source>
</evidence>